<name>A0A1I3CNA3_9LACT</name>
<dbReference type="Gene3D" id="1.10.3470.10">
    <property type="entry name" value="ABC transporter involved in vitamin B12 uptake, BtuC"/>
    <property type="match status" value="1"/>
</dbReference>
<evidence type="ECO:0000313" key="12">
    <source>
        <dbReference type="Proteomes" id="UP000198668"/>
    </source>
</evidence>
<dbReference type="AlphaFoldDB" id="A0A1I3CNA3"/>
<dbReference type="Proteomes" id="UP000198668">
    <property type="component" value="Unassembled WGS sequence"/>
</dbReference>
<proteinExistence type="inferred from homology"/>
<dbReference type="GO" id="GO:0055085">
    <property type="term" value="P:transmembrane transport"/>
    <property type="evidence" value="ECO:0007669"/>
    <property type="project" value="InterPro"/>
</dbReference>
<keyword evidence="7 10" id="KW-0472">Membrane</keyword>
<evidence type="ECO:0000256" key="5">
    <source>
        <dbReference type="ARBA" id="ARBA00022692"/>
    </source>
</evidence>
<organism evidence="11 12">
    <name type="scientific">Pisciglobus halotolerans</name>
    <dbReference type="NCBI Taxonomy" id="745365"/>
    <lineage>
        <taxon>Bacteria</taxon>
        <taxon>Bacillati</taxon>
        <taxon>Bacillota</taxon>
        <taxon>Bacilli</taxon>
        <taxon>Lactobacillales</taxon>
        <taxon>Carnobacteriaceae</taxon>
    </lineage>
</organism>
<feature type="transmembrane region" description="Helical" evidence="10">
    <location>
        <begin position="139"/>
        <end position="162"/>
    </location>
</feature>
<evidence type="ECO:0000313" key="11">
    <source>
        <dbReference type="EMBL" id="SFH75823.1"/>
    </source>
</evidence>
<dbReference type="GO" id="GO:0071281">
    <property type="term" value="P:cellular response to iron ion"/>
    <property type="evidence" value="ECO:0007669"/>
    <property type="project" value="UniProtKB-ARBA"/>
</dbReference>
<dbReference type="Pfam" id="PF00950">
    <property type="entry name" value="ABC-3"/>
    <property type="match status" value="1"/>
</dbReference>
<sequence>MEQLLALFSDYTFQIVALGTGFLGLLSGVVGTYATLRKESLLGDALSHAALPGIALAFLLIGKKDLVYLLGGALISGLIATALIQWISKKSTVKFDNALSVVLSSFFGLGLVLLTHIQGLENANQAGLEKFIYGQASSMLLSDVQLLLAVGAGILVLVLLLWKELKVFAFDPVFTQTLGFQTRILQFILSAMIILTVIFGLESVGVILMSALLIGPAVAARQWSDRLGVVLILAGLFGMVSGVAGTFISSIGRQIPTGPTIVLVLSLIVMISLIFSPKRGLIIRWVNQRRKKKAYIKQIEEKQERSEKYAR</sequence>
<dbReference type="GO" id="GO:0043190">
    <property type="term" value="C:ATP-binding cassette (ABC) transporter complex"/>
    <property type="evidence" value="ECO:0007669"/>
    <property type="project" value="InterPro"/>
</dbReference>
<feature type="transmembrane region" description="Helical" evidence="10">
    <location>
        <begin position="41"/>
        <end position="61"/>
    </location>
</feature>
<comment type="similarity">
    <text evidence="2 9">Belongs to the ABC-3 integral membrane protein family.</text>
</comment>
<reference evidence="11 12" key="1">
    <citation type="submission" date="2016-10" db="EMBL/GenBank/DDBJ databases">
        <authorList>
            <person name="de Groot N.N."/>
        </authorList>
    </citation>
    <scope>NUCLEOTIDE SEQUENCE [LARGE SCALE GENOMIC DNA]</scope>
    <source>
        <strain evidence="11 12">DSM 27630</strain>
    </source>
</reference>
<keyword evidence="6 10" id="KW-1133">Transmembrane helix</keyword>
<evidence type="ECO:0000256" key="8">
    <source>
        <dbReference type="ARBA" id="ARBA00072924"/>
    </source>
</evidence>
<dbReference type="GO" id="GO:0010043">
    <property type="term" value="P:response to zinc ion"/>
    <property type="evidence" value="ECO:0007669"/>
    <property type="project" value="TreeGrafter"/>
</dbReference>
<evidence type="ECO:0000256" key="9">
    <source>
        <dbReference type="RuleBase" id="RU003943"/>
    </source>
</evidence>
<dbReference type="OrthoDB" id="9788905at2"/>
<keyword evidence="12" id="KW-1185">Reference proteome</keyword>
<evidence type="ECO:0000256" key="6">
    <source>
        <dbReference type="ARBA" id="ARBA00022989"/>
    </source>
</evidence>
<dbReference type="FunFam" id="1.10.3470.10:FF:000003">
    <property type="entry name" value="Iron ABC transporter permease SitD"/>
    <property type="match status" value="1"/>
</dbReference>
<accession>A0A1I3CNA3</accession>
<evidence type="ECO:0000256" key="4">
    <source>
        <dbReference type="ARBA" id="ARBA00022475"/>
    </source>
</evidence>
<evidence type="ECO:0000256" key="7">
    <source>
        <dbReference type="ARBA" id="ARBA00023136"/>
    </source>
</evidence>
<evidence type="ECO:0000256" key="1">
    <source>
        <dbReference type="ARBA" id="ARBA00004651"/>
    </source>
</evidence>
<dbReference type="PANTHER" id="PTHR30477:SF3">
    <property type="entry name" value="METAL TRANSPORT SYSTEM MEMBRANE PROTEIN CT_069-RELATED"/>
    <property type="match status" value="1"/>
</dbReference>
<evidence type="ECO:0000256" key="2">
    <source>
        <dbReference type="ARBA" id="ARBA00008034"/>
    </source>
</evidence>
<keyword evidence="3 9" id="KW-0813">Transport</keyword>
<dbReference type="RefSeq" id="WP_047391965.1">
    <property type="nucleotide sequence ID" value="NZ_FOQE01000020.1"/>
</dbReference>
<comment type="subcellular location">
    <subcellularLocation>
        <location evidence="1 9">Cell membrane</location>
        <topology evidence="1 9">Multi-pass membrane protein</topology>
    </subcellularLocation>
</comment>
<evidence type="ECO:0000256" key="3">
    <source>
        <dbReference type="ARBA" id="ARBA00022448"/>
    </source>
</evidence>
<dbReference type="PANTHER" id="PTHR30477">
    <property type="entry name" value="ABC-TRANSPORTER METAL-BINDING PROTEIN"/>
    <property type="match status" value="1"/>
</dbReference>
<feature type="transmembrane region" description="Helical" evidence="10">
    <location>
        <begin position="99"/>
        <end position="119"/>
    </location>
</feature>
<keyword evidence="5 9" id="KW-0812">Transmembrane</keyword>
<feature type="transmembrane region" description="Helical" evidence="10">
    <location>
        <begin position="257"/>
        <end position="275"/>
    </location>
</feature>
<dbReference type="InterPro" id="IPR037294">
    <property type="entry name" value="ABC_BtuC-like"/>
</dbReference>
<feature type="transmembrane region" description="Helical" evidence="10">
    <location>
        <begin position="67"/>
        <end position="87"/>
    </location>
</feature>
<feature type="transmembrane region" description="Helical" evidence="10">
    <location>
        <begin position="12"/>
        <end position="34"/>
    </location>
</feature>
<keyword evidence="4" id="KW-1003">Cell membrane</keyword>
<feature type="transmembrane region" description="Helical" evidence="10">
    <location>
        <begin position="183"/>
        <end position="201"/>
    </location>
</feature>
<dbReference type="SUPFAM" id="SSF81345">
    <property type="entry name" value="ABC transporter involved in vitamin B12 uptake, BtuC"/>
    <property type="match status" value="1"/>
</dbReference>
<protein>
    <recommendedName>
        <fullName evidence="8">Manganese import system permease protein ScaB</fullName>
    </recommendedName>
</protein>
<dbReference type="EMBL" id="FOQE01000020">
    <property type="protein sequence ID" value="SFH75823.1"/>
    <property type="molecule type" value="Genomic_DNA"/>
</dbReference>
<dbReference type="InterPro" id="IPR001626">
    <property type="entry name" value="ABC_TroCD"/>
</dbReference>
<feature type="transmembrane region" description="Helical" evidence="10">
    <location>
        <begin position="230"/>
        <end position="251"/>
    </location>
</feature>
<evidence type="ECO:0000256" key="10">
    <source>
        <dbReference type="SAM" id="Phobius"/>
    </source>
</evidence>
<gene>
    <name evidence="11" type="ORF">SAMN04489868_12023</name>
</gene>
<dbReference type="CDD" id="cd06550">
    <property type="entry name" value="TM_ABC_iron-siderophores_like"/>
    <property type="match status" value="1"/>
</dbReference>